<name>A0A0D7B2U8_9AGAR</name>
<dbReference type="GO" id="GO:0006351">
    <property type="term" value="P:DNA-templated transcription"/>
    <property type="evidence" value="ECO:0007669"/>
    <property type="project" value="InterPro"/>
</dbReference>
<evidence type="ECO:0000256" key="3">
    <source>
        <dbReference type="SAM" id="MobiDB-lite"/>
    </source>
</evidence>
<evidence type="ECO:0000313" key="5">
    <source>
        <dbReference type="EMBL" id="KIY64797.1"/>
    </source>
</evidence>
<keyword evidence="6" id="KW-1185">Reference proteome</keyword>
<dbReference type="PROSITE" id="PS50048">
    <property type="entry name" value="ZN2_CY6_FUNGAL_2"/>
    <property type="match status" value="1"/>
</dbReference>
<proteinExistence type="predicted"/>
<evidence type="ECO:0000259" key="4">
    <source>
        <dbReference type="PROSITE" id="PS50048"/>
    </source>
</evidence>
<dbReference type="SMART" id="SM00906">
    <property type="entry name" value="Fungal_trans"/>
    <property type="match status" value="1"/>
</dbReference>
<evidence type="ECO:0000256" key="2">
    <source>
        <dbReference type="ARBA" id="ARBA00023242"/>
    </source>
</evidence>
<organism evidence="5 6">
    <name type="scientific">Cylindrobasidium torrendii FP15055 ss-10</name>
    <dbReference type="NCBI Taxonomy" id="1314674"/>
    <lineage>
        <taxon>Eukaryota</taxon>
        <taxon>Fungi</taxon>
        <taxon>Dikarya</taxon>
        <taxon>Basidiomycota</taxon>
        <taxon>Agaricomycotina</taxon>
        <taxon>Agaricomycetes</taxon>
        <taxon>Agaricomycetidae</taxon>
        <taxon>Agaricales</taxon>
        <taxon>Marasmiineae</taxon>
        <taxon>Physalacriaceae</taxon>
        <taxon>Cylindrobasidium</taxon>
    </lineage>
</organism>
<dbReference type="STRING" id="1314674.A0A0D7B2U8"/>
<feature type="region of interest" description="Disordered" evidence="3">
    <location>
        <begin position="1"/>
        <end position="23"/>
    </location>
</feature>
<dbReference type="GO" id="GO:0000981">
    <property type="term" value="F:DNA-binding transcription factor activity, RNA polymerase II-specific"/>
    <property type="evidence" value="ECO:0007669"/>
    <property type="project" value="InterPro"/>
</dbReference>
<dbReference type="PROSITE" id="PS00463">
    <property type="entry name" value="ZN2_CY6_FUNGAL_1"/>
    <property type="match status" value="1"/>
</dbReference>
<dbReference type="PANTHER" id="PTHR46910">
    <property type="entry name" value="TRANSCRIPTION FACTOR PDR1"/>
    <property type="match status" value="1"/>
</dbReference>
<dbReference type="InterPro" id="IPR007219">
    <property type="entry name" value="XnlR_reg_dom"/>
</dbReference>
<dbReference type="EMBL" id="KN880618">
    <property type="protein sequence ID" value="KIY64797.1"/>
    <property type="molecule type" value="Genomic_DNA"/>
</dbReference>
<feature type="compositionally biased region" description="Polar residues" evidence="3">
    <location>
        <begin position="1"/>
        <end position="11"/>
    </location>
</feature>
<dbReference type="GO" id="GO:0003677">
    <property type="term" value="F:DNA binding"/>
    <property type="evidence" value="ECO:0007669"/>
    <property type="project" value="InterPro"/>
</dbReference>
<dbReference type="InterPro" id="IPR050987">
    <property type="entry name" value="AtrR-like"/>
</dbReference>
<dbReference type="Gene3D" id="4.10.240.10">
    <property type="entry name" value="Zn(2)-C6 fungal-type DNA-binding domain"/>
    <property type="match status" value="1"/>
</dbReference>
<dbReference type="SMART" id="SM00066">
    <property type="entry name" value="GAL4"/>
    <property type="match status" value="1"/>
</dbReference>
<dbReference type="InterPro" id="IPR036864">
    <property type="entry name" value="Zn2-C6_fun-type_DNA-bd_sf"/>
</dbReference>
<accession>A0A0D7B2U8</accession>
<dbReference type="PANTHER" id="PTHR46910:SF38">
    <property type="entry name" value="ZN(2)-C6 FUNGAL-TYPE DOMAIN-CONTAINING PROTEIN"/>
    <property type="match status" value="1"/>
</dbReference>
<dbReference type="Pfam" id="PF00172">
    <property type="entry name" value="Zn_clus"/>
    <property type="match status" value="1"/>
</dbReference>
<dbReference type="AlphaFoldDB" id="A0A0D7B2U8"/>
<dbReference type="OrthoDB" id="4456959at2759"/>
<dbReference type="Proteomes" id="UP000054007">
    <property type="component" value="Unassembled WGS sequence"/>
</dbReference>
<feature type="domain" description="Zn(2)-C6 fungal-type" evidence="4">
    <location>
        <begin position="27"/>
        <end position="60"/>
    </location>
</feature>
<dbReference type="GO" id="GO:0008270">
    <property type="term" value="F:zinc ion binding"/>
    <property type="evidence" value="ECO:0007669"/>
    <property type="project" value="InterPro"/>
</dbReference>
<gene>
    <name evidence="5" type="ORF">CYLTODRAFT_467352</name>
</gene>
<keyword evidence="2" id="KW-0539">Nucleus</keyword>
<keyword evidence="1" id="KW-0479">Metal-binding</keyword>
<evidence type="ECO:0000256" key="1">
    <source>
        <dbReference type="ARBA" id="ARBA00022723"/>
    </source>
</evidence>
<dbReference type="SUPFAM" id="SSF57701">
    <property type="entry name" value="Zn2/Cys6 DNA-binding domain"/>
    <property type="match status" value="1"/>
</dbReference>
<dbReference type="CDD" id="cd12148">
    <property type="entry name" value="fungal_TF_MHR"/>
    <property type="match status" value="1"/>
</dbReference>
<dbReference type="CDD" id="cd00067">
    <property type="entry name" value="GAL4"/>
    <property type="match status" value="1"/>
</dbReference>
<dbReference type="Pfam" id="PF04082">
    <property type="entry name" value="Fungal_trans"/>
    <property type="match status" value="1"/>
</dbReference>
<dbReference type="InterPro" id="IPR001138">
    <property type="entry name" value="Zn2Cys6_DnaBD"/>
</dbReference>
<reference evidence="5 6" key="1">
    <citation type="journal article" date="2015" name="Fungal Genet. Biol.">
        <title>Evolution of novel wood decay mechanisms in Agaricales revealed by the genome sequences of Fistulina hepatica and Cylindrobasidium torrendii.</title>
        <authorList>
            <person name="Floudas D."/>
            <person name="Held B.W."/>
            <person name="Riley R."/>
            <person name="Nagy L.G."/>
            <person name="Koehler G."/>
            <person name="Ransdell A.S."/>
            <person name="Younus H."/>
            <person name="Chow J."/>
            <person name="Chiniquy J."/>
            <person name="Lipzen A."/>
            <person name="Tritt A."/>
            <person name="Sun H."/>
            <person name="Haridas S."/>
            <person name="LaButti K."/>
            <person name="Ohm R.A."/>
            <person name="Kues U."/>
            <person name="Blanchette R.A."/>
            <person name="Grigoriev I.V."/>
            <person name="Minto R.E."/>
            <person name="Hibbett D.S."/>
        </authorList>
    </citation>
    <scope>NUCLEOTIDE SEQUENCE [LARGE SCALE GENOMIC DNA]</scope>
    <source>
        <strain evidence="5 6">FP15055 ss-10</strain>
    </source>
</reference>
<evidence type="ECO:0000313" key="6">
    <source>
        <dbReference type="Proteomes" id="UP000054007"/>
    </source>
</evidence>
<sequence>MFTKFSVNQDSGAPRATKRRKAARPRACNACRQRKIKCDADQRIGQFCSNCQAGNVVCLFTDETLKATGTKAVHIEPSTRQTTDGYVESLEQRLAVMEALVQQLQTNSSQIDSPSSSNTTLVNPQHGMHTELSLCPPTDIPAPAEFIKQHEADIIPDLVDVFEKLEIESSPVHFYGKISGPSFIHQARTIRARLIEDKEIPVNQFSEPNRRNEREERKLIWTVPPWEAQLQDTVACHYQFPEPELMASLIDLYFVWRNLFIPLLHRPSFESSVAQGLHLHDHGFASVVLLVCAIASRHSDDPRVLLESDTSLGRQSAGWKYFIQVPALETSVFSWPTLHDLQRCALAAIYTQGCSIPRGFWTMSGIGLKIAQDLALHRRQTPKRNMRRTEYELYKRAFWVLVWLDQSSSLAMGRTVTIQDDDIATELPLLCDDEYWFTDTGEDLLEQPPGQPSTIVFFVEYLRLMRIHISAMRFIYSANTDPRQIDNIIVDLDSALNQWHSTIPSHLTWDPHREDIAFFQQSVALNCAYNSTLITVHRSSMLDDTQRPTHPSSAQVFANLAVCTNAAQTVVHSIERQHNRGLLANATTLAMVCSSSNRLIPTHLL</sequence>
<protein>
    <recommendedName>
        <fullName evidence="4">Zn(2)-C6 fungal-type domain-containing protein</fullName>
    </recommendedName>
</protein>